<name>A0AAG5DJP8_ANOAO</name>
<keyword evidence="2" id="KW-1185">Reference proteome</keyword>
<sequence length="51" mass="6156">MFRHCQNLQRLAIDRCLFSIHTVDQINSLKGLKELSLCHYLNRFYFSNDRP</sequence>
<organism evidence="1 2">
    <name type="scientific">Anopheles atroparvus</name>
    <name type="common">European mosquito</name>
    <dbReference type="NCBI Taxonomy" id="41427"/>
    <lineage>
        <taxon>Eukaryota</taxon>
        <taxon>Metazoa</taxon>
        <taxon>Ecdysozoa</taxon>
        <taxon>Arthropoda</taxon>
        <taxon>Hexapoda</taxon>
        <taxon>Insecta</taxon>
        <taxon>Pterygota</taxon>
        <taxon>Neoptera</taxon>
        <taxon>Endopterygota</taxon>
        <taxon>Diptera</taxon>
        <taxon>Nematocera</taxon>
        <taxon>Culicoidea</taxon>
        <taxon>Culicidae</taxon>
        <taxon>Anophelinae</taxon>
        <taxon>Anopheles</taxon>
    </lineage>
</organism>
<protein>
    <submittedName>
        <fullName evidence="1">Uncharacterized protein</fullName>
    </submittedName>
</protein>
<reference evidence="1" key="1">
    <citation type="submission" date="2024-04" db="UniProtKB">
        <authorList>
            <consortium name="EnsemblMetazoa"/>
        </authorList>
    </citation>
    <scope>IDENTIFICATION</scope>
    <source>
        <strain evidence="1">EBRO</strain>
    </source>
</reference>
<accession>A0AAG5DJP8</accession>
<dbReference type="AlphaFoldDB" id="A0AAG5DJP8"/>
<dbReference type="EnsemblMetazoa" id="ENSAATROPT012512">
    <property type="protein sequence ID" value="ENSAATROPP011356"/>
    <property type="gene ID" value="ENSAATROPG010179"/>
</dbReference>
<evidence type="ECO:0000313" key="1">
    <source>
        <dbReference type="EnsemblMetazoa" id="ENSAATROPP011356"/>
    </source>
</evidence>
<evidence type="ECO:0000313" key="2">
    <source>
        <dbReference type="Proteomes" id="UP000075880"/>
    </source>
</evidence>
<dbReference type="SUPFAM" id="SSF52047">
    <property type="entry name" value="RNI-like"/>
    <property type="match status" value="1"/>
</dbReference>
<dbReference type="Proteomes" id="UP000075880">
    <property type="component" value="Unassembled WGS sequence"/>
</dbReference>
<proteinExistence type="predicted"/>